<evidence type="ECO:0000313" key="12">
    <source>
        <dbReference type="Proteomes" id="UP000355283"/>
    </source>
</evidence>
<evidence type="ECO:0000256" key="3">
    <source>
        <dbReference type="ARBA" id="ARBA00022741"/>
    </source>
</evidence>
<evidence type="ECO:0000259" key="10">
    <source>
        <dbReference type="PROSITE" id="PS50067"/>
    </source>
</evidence>
<keyword evidence="5 8" id="KW-0175">Coiled coil</keyword>
<comment type="caution">
    <text evidence="11">The sequence shown here is derived from an EMBL/GenBank/DDBJ whole genome shotgun (WGS) entry which is preliminary data.</text>
</comment>
<evidence type="ECO:0000256" key="1">
    <source>
        <dbReference type="ARBA" id="ARBA00004496"/>
    </source>
</evidence>
<feature type="domain" description="Kinesin motor" evidence="10">
    <location>
        <begin position="1"/>
        <end position="157"/>
    </location>
</feature>
<feature type="compositionally biased region" description="Basic and acidic residues" evidence="9">
    <location>
        <begin position="23"/>
        <end position="35"/>
    </location>
</feature>
<dbReference type="EMBL" id="SDOX01000011">
    <property type="protein sequence ID" value="TFJ85630.1"/>
    <property type="molecule type" value="Genomic_DNA"/>
</dbReference>
<evidence type="ECO:0000313" key="11">
    <source>
        <dbReference type="EMBL" id="TFJ85630.1"/>
    </source>
</evidence>
<evidence type="ECO:0000256" key="5">
    <source>
        <dbReference type="ARBA" id="ARBA00023054"/>
    </source>
</evidence>
<dbReference type="PANTHER" id="PTHR47969:SF15">
    <property type="entry name" value="CHROMOSOME-ASSOCIATED KINESIN KIF4A-RELATED"/>
    <property type="match status" value="1"/>
</dbReference>
<evidence type="ECO:0000256" key="8">
    <source>
        <dbReference type="SAM" id="Coils"/>
    </source>
</evidence>
<feature type="coiled-coil region" evidence="8">
    <location>
        <begin position="175"/>
        <end position="301"/>
    </location>
</feature>
<feature type="region of interest" description="Disordered" evidence="9">
    <location>
        <begin position="361"/>
        <end position="380"/>
    </location>
</feature>
<keyword evidence="7" id="KW-0493">Microtubule</keyword>
<dbReference type="Pfam" id="PF00225">
    <property type="entry name" value="Kinesin"/>
    <property type="match status" value="1"/>
</dbReference>
<feature type="compositionally biased region" description="Low complexity" evidence="9">
    <location>
        <begin position="559"/>
        <end position="579"/>
    </location>
</feature>
<evidence type="ECO:0000256" key="2">
    <source>
        <dbReference type="ARBA" id="ARBA00022490"/>
    </source>
</evidence>
<dbReference type="InterPro" id="IPR001752">
    <property type="entry name" value="Kinesin_motor_dom"/>
</dbReference>
<dbReference type="GO" id="GO:0005737">
    <property type="term" value="C:cytoplasm"/>
    <property type="evidence" value="ECO:0007669"/>
    <property type="project" value="UniProtKB-SubCell"/>
</dbReference>
<dbReference type="OrthoDB" id="123929at2759"/>
<keyword evidence="2" id="KW-0963">Cytoplasm</keyword>
<feature type="region of interest" description="Disordered" evidence="9">
    <location>
        <begin position="17"/>
        <end position="39"/>
    </location>
</feature>
<keyword evidence="4 7" id="KW-0067">ATP-binding</keyword>
<dbReference type="GO" id="GO:0003777">
    <property type="term" value="F:microtubule motor activity"/>
    <property type="evidence" value="ECO:0007669"/>
    <property type="project" value="InterPro"/>
</dbReference>
<comment type="caution">
    <text evidence="6">Lacks conserved residue(s) required for the propagation of feature annotation.</text>
</comment>
<dbReference type="PROSITE" id="PS50067">
    <property type="entry name" value="KINESIN_MOTOR_2"/>
    <property type="match status" value="1"/>
</dbReference>
<comment type="similarity">
    <text evidence="6 7">Belongs to the TRAFAC class myosin-kinesin ATPase superfamily. Kinesin family.</text>
</comment>
<proteinExistence type="inferred from homology"/>
<dbReference type="GO" id="GO:0007018">
    <property type="term" value="P:microtubule-based movement"/>
    <property type="evidence" value="ECO:0007669"/>
    <property type="project" value="InterPro"/>
</dbReference>
<dbReference type="SMART" id="SM00129">
    <property type="entry name" value="KISc"/>
    <property type="match status" value="1"/>
</dbReference>
<evidence type="ECO:0000256" key="6">
    <source>
        <dbReference type="PROSITE-ProRule" id="PRU00283"/>
    </source>
</evidence>
<dbReference type="InterPro" id="IPR036961">
    <property type="entry name" value="Kinesin_motor_dom_sf"/>
</dbReference>
<dbReference type="GO" id="GO:0007052">
    <property type="term" value="P:mitotic spindle organization"/>
    <property type="evidence" value="ECO:0007669"/>
    <property type="project" value="TreeGrafter"/>
</dbReference>
<dbReference type="GO" id="GO:0008017">
    <property type="term" value="F:microtubule binding"/>
    <property type="evidence" value="ECO:0007669"/>
    <property type="project" value="InterPro"/>
</dbReference>
<dbReference type="Gene3D" id="3.40.850.10">
    <property type="entry name" value="Kinesin motor domain"/>
    <property type="match status" value="1"/>
</dbReference>
<dbReference type="PANTHER" id="PTHR47969">
    <property type="entry name" value="CHROMOSOME-ASSOCIATED KINESIN KIF4A-RELATED"/>
    <property type="match status" value="1"/>
</dbReference>
<feature type="compositionally biased region" description="Polar residues" evidence="9">
    <location>
        <begin position="361"/>
        <end position="374"/>
    </location>
</feature>
<feature type="compositionally biased region" description="Pro residues" evidence="9">
    <location>
        <begin position="580"/>
        <end position="593"/>
    </location>
</feature>
<keyword evidence="7" id="KW-0505">Motor protein</keyword>
<organism evidence="11 12">
    <name type="scientific">Nannochloropsis salina CCMP1776</name>
    <dbReference type="NCBI Taxonomy" id="1027361"/>
    <lineage>
        <taxon>Eukaryota</taxon>
        <taxon>Sar</taxon>
        <taxon>Stramenopiles</taxon>
        <taxon>Ochrophyta</taxon>
        <taxon>Eustigmatophyceae</taxon>
        <taxon>Eustigmatales</taxon>
        <taxon>Monodopsidaceae</taxon>
        <taxon>Microchloropsis</taxon>
        <taxon>Microchloropsis salina</taxon>
    </lineage>
</organism>
<keyword evidence="3 7" id="KW-0547">Nucleotide-binding</keyword>
<gene>
    <name evidence="11" type="ORF">NSK_003139</name>
</gene>
<feature type="region of interest" description="Disordered" evidence="9">
    <location>
        <begin position="551"/>
        <end position="593"/>
    </location>
</feature>
<dbReference type="InterPro" id="IPR019821">
    <property type="entry name" value="Kinesin_motor_CS"/>
</dbReference>
<protein>
    <recommendedName>
        <fullName evidence="7">Kinesin-like protein</fullName>
    </recommendedName>
</protein>
<name>A0A4D9D2G9_9STRA</name>
<dbReference type="SUPFAM" id="SSF52540">
    <property type="entry name" value="P-loop containing nucleoside triphosphate hydrolases"/>
    <property type="match status" value="1"/>
</dbReference>
<dbReference type="PRINTS" id="PR00380">
    <property type="entry name" value="KINESINHEAVY"/>
</dbReference>
<keyword evidence="12" id="KW-1185">Reference proteome</keyword>
<accession>A0A4D9D2G9</accession>
<comment type="subcellular location">
    <subcellularLocation>
        <location evidence="1">Cytoplasm</location>
    </subcellularLocation>
</comment>
<dbReference type="PROSITE" id="PS00411">
    <property type="entry name" value="KINESIN_MOTOR_1"/>
    <property type="match status" value="1"/>
</dbReference>
<evidence type="ECO:0000256" key="4">
    <source>
        <dbReference type="ARBA" id="ARBA00022840"/>
    </source>
</evidence>
<reference evidence="11 12" key="1">
    <citation type="submission" date="2019-01" db="EMBL/GenBank/DDBJ databases">
        <title>Nuclear Genome Assembly of the Microalgal Biofuel strain Nannochloropsis salina CCMP1776.</title>
        <authorList>
            <person name="Hovde B."/>
        </authorList>
    </citation>
    <scope>NUCLEOTIDE SEQUENCE [LARGE SCALE GENOMIC DNA]</scope>
    <source>
        <strain evidence="11 12">CCMP1776</strain>
    </source>
</reference>
<dbReference type="InterPro" id="IPR027640">
    <property type="entry name" value="Kinesin-like_fam"/>
</dbReference>
<dbReference type="Proteomes" id="UP000355283">
    <property type="component" value="Unassembled WGS sequence"/>
</dbReference>
<dbReference type="InterPro" id="IPR027417">
    <property type="entry name" value="P-loop_NTPase"/>
</dbReference>
<dbReference type="GO" id="GO:0005524">
    <property type="term" value="F:ATP binding"/>
    <property type="evidence" value="ECO:0007669"/>
    <property type="project" value="UniProtKB-KW"/>
</dbReference>
<dbReference type="GO" id="GO:0005874">
    <property type="term" value="C:microtubule"/>
    <property type="evidence" value="ECO:0007669"/>
    <property type="project" value="UniProtKB-KW"/>
</dbReference>
<evidence type="ECO:0000256" key="9">
    <source>
        <dbReference type="SAM" id="MobiDB-lite"/>
    </source>
</evidence>
<dbReference type="AlphaFoldDB" id="A0A4D9D2G9"/>
<dbReference type="GO" id="GO:0005875">
    <property type="term" value="C:microtubule associated complex"/>
    <property type="evidence" value="ECO:0007669"/>
    <property type="project" value="TreeGrafter"/>
</dbReference>
<dbReference type="GO" id="GO:0051231">
    <property type="term" value="P:spindle elongation"/>
    <property type="evidence" value="ECO:0007669"/>
    <property type="project" value="TreeGrafter"/>
</dbReference>
<evidence type="ECO:0000256" key="7">
    <source>
        <dbReference type="RuleBase" id="RU000394"/>
    </source>
</evidence>
<sequence length="593" mass="67646">MNQASSRSHSVFQVVLEQELDPQDPRRHQQERKEQTTVSQDDDIMILRSKLNLIDLAGSEKWDTRQDIADQHAQELANINSSLFALGRCIAALCRSTSHSTTFPTHIPYRESKLTRLIQDSLGGNTKTYIIATLSPTAECADESISTLKFADRARQVLTYVRPNEGSQLADPFLVDQLQREISQLRALVLRLKSSSSASSLVTKTASAGSLDEEMIRVASERQLREECEALREEQRQCLAAAEKRVHEMQASLNEAQSAVADMRVALDQANSKIALQRDQLQQHEKERARWQQLYEENKSLSLDSTTNLRQRIKEAEDRNRKVLSLLARFFAFEIEEGDLRYALKGIVPNVDDYIGGMGASQSQIPPESGSSQCEMPWASSPHKIEPLSRCQSDRLDHLQIEESKTFISIHSPPPSPAASIVPRLNSPPSAITYRIRGRGGNHRPVDREEHDEKICFTERDARRPHHLTDREREEQRLVDQLNRARKRMQRHITLQEWLIRKEQMELAAIEREENDRSRAEEDRRLADLRFRERARRQKKKLEAYYAHLRETAQSAPQSSTTIPRSIISTSPLPSQPATSLPPLPSPPRFCPS</sequence>